<sequence>MRIYELRLHCRHFEQMKDFYVNILEMELITETDQFFSCMAGTTKLIFERSQTLPFYHVCFRTNGNFFDHIFSNLGKASVLLADENGSYSMFWKGKQAYFSDPDGNVIEMIERGPQPGIKGWLDIGEVGLAVDDVGHFQETMAPFIKNEFNSSSNHFAFYGDQLGVFVIVKEGRHWYPTKLPATKSPLTITVAGEEENTFNYEGYRIIVKEEWNHPAAAAQFRIARPTNQMDKIIEFYEAGLGLNRIGEFQSARYLGLMLGLPDQTYHLEFTQSTEKTELPIPSHESLLVFYIPNRDKCDALVNRLRVMGYPDVEPENPYWGKGGVTFEDPDGWRIVLMNTVGI</sequence>
<name>A0ABU0AFU6_9BACI</name>
<dbReference type="InterPro" id="IPR058998">
    <property type="entry name" value="YycE-like_N"/>
</dbReference>
<dbReference type="InterPro" id="IPR037523">
    <property type="entry name" value="VOC_core"/>
</dbReference>
<comment type="caution">
    <text evidence="2">The sequence shown here is derived from an EMBL/GenBank/DDBJ whole genome shotgun (WGS) entry which is preliminary data.</text>
</comment>
<dbReference type="EMBL" id="JAUSUB010000007">
    <property type="protein sequence ID" value="MDQ0270137.1"/>
    <property type="molecule type" value="Genomic_DNA"/>
</dbReference>
<dbReference type="SUPFAM" id="SSF54593">
    <property type="entry name" value="Glyoxalase/Bleomycin resistance protein/Dihydroxybiphenyl dioxygenase"/>
    <property type="match status" value="2"/>
</dbReference>
<gene>
    <name evidence="2" type="ORF">J2S17_002012</name>
</gene>
<evidence type="ECO:0000313" key="2">
    <source>
        <dbReference type="EMBL" id="MDQ0270137.1"/>
    </source>
</evidence>
<evidence type="ECO:0000313" key="3">
    <source>
        <dbReference type="Proteomes" id="UP001238088"/>
    </source>
</evidence>
<evidence type="ECO:0000259" key="1">
    <source>
        <dbReference type="PROSITE" id="PS51819"/>
    </source>
</evidence>
<feature type="domain" description="VOC" evidence="1">
    <location>
        <begin position="217"/>
        <end position="340"/>
    </location>
</feature>
<dbReference type="InterPro" id="IPR029068">
    <property type="entry name" value="Glyas_Bleomycin-R_OHBP_Dase"/>
</dbReference>
<feature type="domain" description="VOC" evidence="1">
    <location>
        <begin position="2"/>
        <end position="112"/>
    </location>
</feature>
<dbReference type="Proteomes" id="UP001238088">
    <property type="component" value="Unassembled WGS sequence"/>
</dbReference>
<dbReference type="PROSITE" id="PS51819">
    <property type="entry name" value="VOC"/>
    <property type="match status" value="2"/>
</dbReference>
<dbReference type="Pfam" id="PF22658">
    <property type="entry name" value="YycE-like_N"/>
    <property type="match status" value="1"/>
</dbReference>
<dbReference type="CDD" id="cd06587">
    <property type="entry name" value="VOC"/>
    <property type="match status" value="1"/>
</dbReference>
<dbReference type="Gene3D" id="3.10.180.10">
    <property type="entry name" value="2,3-Dihydroxybiphenyl 1,2-Dioxygenase, domain 1"/>
    <property type="match status" value="2"/>
</dbReference>
<dbReference type="Pfam" id="PF22659">
    <property type="entry name" value="YycE-like_C"/>
    <property type="match status" value="1"/>
</dbReference>
<reference evidence="2 3" key="1">
    <citation type="submission" date="2023-07" db="EMBL/GenBank/DDBJ databases">
        <title>Genomic Encyclopedia of Type Strains, Phase IV (KMG-IV): sequencing the most valuable type-strain genomes for metagenomic binning, comparative biology and taxonomic classification.</title>
        <authorList>
            <person name="Goeker M."/>
        </authorList>
    </citation>
    <scope>NUCLEOTIDE SEQUENCE [LARGE SCALE GENOMIC DNA]</scope>
    <source>
        <strain evidence="2 3">DSM 23494</strain>
    </source>
</reference>
<keyword evidence="3" id="KW-1185">Reference proteome</keyword>
<organism evidence="2 3">
    <name type="scientific">Cytobacillus purgationiresistens</name>
    <dbReference type="NCBI Taxonomy" id="863449"/>
    <lineage>
        <taxon>Bacteria</taxon>
        <taxon>Bacillati</taxon>
        <taxon>Bacillota</taxon>
        <taxon>Bacilli</taxon>
        <taxon>Bacillales</taxon>
        <taxon>Bacillaceae</taxon>
        <taxon>Cytobacillus</taxon>
    </lineage>
</organism>
<dbReference type="InterPro" id="IPR058997">
    <property type="entry name" value="YycE-like_C"/>
</dbReference>
<proteinExistence type="predicted"/>
<accession>A0ABU0AFU6</accession>
<protein>
    <submittedName>
        <fullName evidence="2">Catechol 2,3-dioxygenase-like lactoylglutathione lyase family enzyme</fullName>
    </submittedName>
</protein>
<dbReference type="RefSeq" id="WP_307474295.1">
    <property type="nucleotide sequence ID" value="NZ_JAUSUB010000007.1"/>
</dbReference>